<comment type="caution">
    <text evidence="3">The sequence shown here is derived from an EMBL/GenBank/DDBJ whole genome shotgun (WGS) entry which is preliminary data.</text>
</comment>
<evidence type="ECO:0000313" key="3">
    <source>
        <dbReference type="EMBL" id="CAE7603741.1"/>
    </source>
</evidence>
<evidence type="ECO:0000313" key="4">
    <source>
        <dbReference type="Proteomes" id="UP000604046"/>
    </source>
</evidence>
<feature type="transmembrane region" description="Helical" evidence="1">
    <location>
        <begin position="2770"/>
        <end position="2795"/>
    </location>
</feature>
<keyword evidence="2" id="KW-0732">Signal</keyword>
<dbReference type="InterPro" id="IPR006626">
    <property type="entry name" value="PbH1"/>
</dbReference>
<proteinExistence type="predicted"/>
<keyword evidence="1" id="KW-0812">Transmembrane</keyword>
<name>A0A812V5W6_9DINO</name>
<feature type="transmembrane region" description="Helical" evidence="1">
    <location>
        <begin position="2888"/>
        <end position="2909"/>
    </location>
</feature>
<dbReference type="Proteomes" id="UP000604046">
    <property type="component" value="Unassembled WGS sequence"/>
</dbReference>
<sequence length="3222" mass="336584">MCCWLTVLAAAVAFGTACHAQKLRGSPPSLTCDACPYAEGEHVEALCRGQLLSAGTCIQLVSLPQHCHLRGPSTTARPTLLCGAGGGGLLSTLKGGHLLLTGNLRATSLRLDLQSLTLEDADVQVDHGLQVLQEAPPHHGGAFVANQTLLLRRSALTVANTKAESGGAFYCQDVKLLEGSSLSIVNSTAEGGSGGGFYASGAVTVDASSIWVRHTSASAQGGGFHTMQGLRMTSAALHIADSAVGGAGAGRSSGGGGFYCGGGLDLVNSSLHIHDATAQPQGFGGAFFLSMLYPNGPPLARLARSNVTIQNCRAGLRAGGFAMLDSTELLVVDSKVRISNVSAPEGSGGFEAGYLRLLGSELQVQHARTEKLGGGFLAWNFLANNSRLTLSYTSAASAGGFSAQHSFQLIGSSLDIVRADAFGGGCAGFEALCPIEIKESTVRVSSGEATGGGGGFCAGAVWVSGSHLSISDSVAMGHAGGMQARGPLHLQNSSLDIRRCRSGKDGGGVWVGGDMLVGGGSLVSVWDAESSGLGGGLMVSKSLKVKDRSEIHMDNVSAGQGGGIHAYKNISAGGGSSLAISGGTAQSGHGGGFVAEGALLVASSSVSIDGTEAAATGGGFYVGSARISDGSVLVVADSTASETGGGFRIGGSRVAGSLEVWESNLTVAGSAAGDGGGFHAGNVSLRHAQVNVQGRAGGRGGGFLTRGLVVQESELTVAGEAGEGEGGEGGGFVSEGTELRASRVLVEGTARRGGGFRCGSLMLQATVLEVQRAAARSGSAGYAGAVRAENSRLRLQGLQGLEGLPGGSALAADCFELTHSTLLCEAATETGLFLQNSMCSSACGQTFSIDAESGINASGVVSALLSIDTCENESVQLAGIDFRTQHAAVAEVPSSEVFLENVTVEYTRPIQDSAVILATPSFHAESVAVACPGCARGVTFSADQDGLHAVSRGPLSCAPRATLASGSTARCGCDDHQVPDEGFGELVGLEQTLSYCTFCPRQSEYEGGGCRKCPVYKAWSEGALDRCGFWPKAAEVRAPLLVAATLFVLLAFGVFEVFWTPLWVVDAVTSKGKLVLTVQGPIVHLPTFLARQVHRSLSYTVEDTELFWLDAGKPVGKKLNPVKLCGVGRNLQLEPEPPFDCATSRGTLTATRYWRPLFCFWLVLFVVILLPTAVAVAIMSRNGVRHVLLTAFYAVLPLSLGAVALHGPVAWMLGKHYAKTPLQAACQEYLPKVAHVPNPGPDAGHPKNQGLLANTLAELWEHFQRIILERNMHFVVANIVRPLTIRKQVSFVNLWGGRPVDYFVSHSWGTSFQHFVKCIRRHADFVGAPNDAYWICSFANNQWDIASELGTSVMDSAFARVLQAGVKGVVMVLDHEVQPLTRVWCLFEFLLSSNLQLDLVFATDLGVLGEQGASPDTALQIGRKLKTLQVANCLASSEEDKRKIFNYIVSSLGSLENMDSCEKQDASANRSDFARAALRAARTMPAARHGELLVVALAALSGTGSAELSRRIPGLSSRRAPRSSAERALEACEVASAERLEALCHGSQLSPGACFQLESTGLPRSCRLHGPSGPTSEPAQLRSDGRTLKGGDLLLSGQLVIASLRLDLQSLTLEDAHVVMAHNQTTGDLQDGGVFNTTGNVTLHRSNLTVRGAEGMLGGGFVALSGVNLLQSNLQILDSRANVSGGGFATSGSLLLEDSSLTVRGAWAGKTGGGFMAYGDVKLLRSTVQILESRARVGGGFAASQVVLEESNLTVHGTRGLRGGGFVAVSDVKLLRSSLQILDTVAEQLNGGFLTKGSLLLEESNLTAQRTRAVKVGAFEADGDVKVTRSNLNIRDSTAVQGVGGFFAAGALLVDTSAVSLSEVEAFFCGGFTATRIEVRSSRIDIRHARAHQAFGALLSQGAIDVTDGSVLRIADSSATLQAGGFFAKGAVRVVNQSQIRIEDASSLNIAGFFTQSDVILAQNSSLAISNLDSEEFGGFRAESLQVLSGSGVSIENATTRKNPGGFVVSELLVSESSLDLRNATAVEGNGGGFWAKGAEVRSSTVRISGAHAENGGGFFCEENLRVLDGSIIEVTSTSASSQGGGLLAAGSVVVNASRLRVAHSRAGGVGGGFFVMGGLVLARKAEVLLEEVTSSGDAGGFASSSVDVSGQSLLSISGASASQGGGFWSRGMLQVTESLVRIRRATASKHGGGLYSWQSVLLRKGSVLDISDCKAGGSGGGFRSEGSLQVTGGSSVQVTETTSGMHGGGFIVQSEVEICNSTLHLSQTSADMDGGGCNAQKSLTVRNSTLNISYAKAGSHGGGCSVLGDILLSASMVTTAHTASVGDGGGLVQGALRTTDGTVLKIQNATAGRKGGALNVHGVLEFGMSEATLEATAGIDGGAVWAGSLEVWESNLTVAGSTVGDGGGFHAGNVSLRHAQVNVQGRAGGRGGGFLSRGLVIRESELTVAGEAGEGGGFVSEATELLASRVLVEGTARRGGGFRCGLLMLQATVLEVQRAAARSGSAGYAGAVRAENSRLRLQGLQGLEGLEGLQGGSALAADCFELTHSTLLCEAATKTGLFLQNSKCSSACGQTFSIDAESGITGSGVVSALLSIDTCENESVQLAGIDFRTQHAAVAEVPSSEVFLENVTVEYTRPIQDSAVILAAPSFHAESVAVVCPGCSRGVTFSADQDGLHAVSRGPLSCAPQATLASGSTARCGCEDHQVPDERFGEVVGLEQTLSYCTFCPRQSEYEGGGCRKCPVYKAWSEGALDRCGFWPKAAEVRAPLLVAATLFVLLAFGVFEVFWTPLWVVDAVTSKGKLVLTVQGPIVHLPEFLARQVHRSLSYTVEDTELFWLDAGKPVGKKLNPVKLCGVGRNLQLEPEPPFDCATSRGTLTATRYWRPLFCFWLVLFVVILLPTVVAVAIMSRNGVRHVLLTAFYAVLPLSLGAVALHGPVAWMLGKHYAKTPLQAACQEYLPKVVHVPNPGPDAGHPKNQGLLANTLAELWEHFQRIILERNMHFVVANIVRPLTIRKQVSFVNLWGGRPVDYFVSHSWGTSFQHFVKCIRRHADFVGAPNDAYWICSFANNQWDIASELGTSVMDSAFARVLQADVKGVVMVLDHEVQPLTRVWCLFEFLLSTSLHLDLVFATDLGILGDDQCDSVGIALEIGKKIEPLSVERCHASSDEDKQKIFTYIRSQLGSLERMDESIKAMIKEMLRRNLQHASTATANLRQELGYK</sequence>
<feature type="transmembrane region" description="Helical" evidence="1">
    <location>
        <begin position="1158"/>
        <end position="1179"/>
    </location>
</feature>
<feature type="transmembrane region" description="Helical" evidence="1">
    <location>
        <begin position="1040"/>
        <end position="1065"/>
    </location>
</feature>
<dbReference type="EMBL" id="CAJNDS010002803">
    <property type="protein sequence ID" value="CAE7603741.1"/>
    <property type="molecule type" value="Genomic_DNA"/>
</dbReference>
<protein>
    <submittedName>
        <fullName evidence="3">PmpB protein</fullName>
    </submittedName>
</protein>
<feature type="signal peptide" evidence="2">
    <location>
        <begin position="1"/>
        <end position="20"/>
    </location>
</feature>
<keyword evidence="1" id="KW-1133">Transmembrane helix</keyword>
<keyword evidence="1" id="KW-0472">Membrane</keyword>
<reference evidence="3" key="1">
    <citation type="submission" date="2021-02" db="EMBL/GenBank/DDBJ databases">
        <authorList>
            <person name="Dougan E. K."/>
            <person name="Rhodes N."/>
            <person name="Thang M."/>
            <person name="Chan C."/>
        </authorList>
    </citation>
    <scope>NUCLEOTIDE SEQUENCE</scope>
</reference>
<evidence type="ECO:0000256" key="1">
    <source>
        <dbReference type="SAM" id="Phobius"/>
    </source>
</evidence>
<evidence type="ECO:0000256" key="2">
    <source>
        <dbReference type="SAM" id="SignalP"/>
    </source>
</evidence>
<feature type="transmembrane region" description="Helical" evidence="1">
    <location>
        <begin position="2921"/>
        <end position="2943"/>
    </location>
</feature>
<organism evidence="3 4">
    <name type="scientific">Symbiodinium natans</name>
    <dbReference type="NCBI Taxonomy" id="878477"/>
    <lineage>
        <taxon>Eukaryota</taxon>
        <taxon>Sar</taxon>
        <taxon>Alveolata</taxon>
        <taxon>Dinophyceae</taxon>
        <taxon>Suessiales</taxon>
        <taxon>Symbiodiniaceae</taxon>
        <taxon>Symbiodinium</taxon>
    </lineage>
</organism>
<keyword evidence="4" id="KW-1185">Reference proteome</keyword>
<gene>
    <name evidence="3" type="primary">pmpB</name>
    <name evidence="3" type="ORF">SNAT2548_LOCUS34332</name>
</gene>
<feature type="chain" id="PRO_5032685031" evidence="2">
    <location>
        <begin position="21"/>
        <end position="3222"/>
    </location>
</feature>
<accession>A0A812V5W6</accession>
<dbReference type="SMART" id="SM00710">
    <property type="entry name" value="PbH1"/>
    <property type="match status" value="11"/>
</dbReference>